<reference evidence="13" key="1">
    <citation type="submission" date="2016-11" db="EMBL/GenBank/DDBJ databases">
        <authorList>
            <person name="Varghese N."/>
            <person name="Submissions S."/>
        </authorList>
    </citation>
    <scope>NUCLEOTIDE SEQUENCE [LARGE SCALE GENOMIC DNA]</scope>
    <source>
        <strain evidence="13">DSM 10349</strain>
    </source>
</reference>
<dbReference type="RefSeq" id="WP_072915341.1">
    <property type="nucleotide sequence ID" value="NZ_FRAR01000020.1"/>
</dbReference>
<dbReference type="InterPro" id="IPR009057">
    <property type="entry name" value="Homeodomain-like_sf"/>
</dbReference>
<feature type="domain" description="PAS" evidence="10">
    <location>
        <begin position="15"/>
        <end position="63"/>
    </location>
</feature>
<evidence type="ECO:0000259" key="9">
    <source>
        <dbReference type="PROSITE" id="PS50045"/>
    </source>
</evidence>
<name>A0A1M6UEW0_9FIRM</name>
<keyword evidence="1" id="KW-0547">Nucleotide-binding</keyword>
<dbReference type="PANTHER" id="PTHR32071:SF57">
    <property type="entry name" value="C4-DICARBOXYLATE TRANSPORT TRANSCRIPTIONAL REGULATORY PROTEIN DCTD"/>
    <property type="match status" value="1"/>
</dbReference>
<accession>A0A1M6UEW0</accession>
<dbReference type="InterPro" id="IPR002078">
    <property type="entry name" value="Sigma_54_int"/>
</dbReference>
<dbReference type="InterPro" id="IPR027417">
    <property type="entry name" value="P-loop_NTPase"/>
</dbReference>
<dbReference type="Gene3D" id="3.30.450.20">
    <property type="entry name" value="PAS domain"/>
    <property type="match status" value="1"/>
</dbReference>
<dbReference type="STRING" id="1121421.SAMN02745123_02718"/>
<dbReference type="GO" id="GO:0003677">
    <property type="term" value="F:DNA binding"/>
    <property type="evidence" value="ECO:0007669"/>
    <property type="project" value="UniProtKB-KW"/>
</dbReference>
<dbReference type="InterPro" id="IPR000014">
    <property type="entry name" value="PAS"/>
</dbReference>
<dbReference type="Pfam" id="PF25601">
    <property type="entry name" value="AAA_lid_14"/>
    <property type="match status" value="1"/>
</dbReference>
<dbReference type="PROSITE" id="PS50112">
    <property type="entry name" value="PAS"/>
    <property type="match status" value="1"/>
</dbReference>
<dbReference type="InterPro" id="IPR025943">
    <property type="entry name" value="Sigma_54_int_dom_ATP-bd_2"/>
</dbReference>
<dbReference type="Pfam" id="PF18024">
    <property type="entry name" value="HTH_50"/>
    <property type="match status" value="1"/>
</dbReference>
<evidence type="ECO:0000256" key="3">
    <source>
        <dbReference type="ARBA" id="ARBA00022840"/>
    </source>
</evidence>
<keyword evidence="8" id="KW-0175">Coiled coil</keyword>
<evidence type="ECO:0000256" key="8">
    <source>
        <dbReference type="SAM" id="Coils"/>
    </source>
</evidence>
<keyword evidence="13" id="KW-1185">Reference proteome</keyword>
<gene>
    <name evidence="12" type="ORF">SAMN02745123_02718</name>
</gene>
<dbReference type="InterPro" id="IPR013767">
    <property type="entry name" value="PAS_fold"/>
</dbReference>
<dbReference type="InterPro" id="IPR035965">
    <property type="entry name" value="PAS-like_dom_sf"/>
</dbReference>
<keyword evidence="6" id="KW-0804">Transcription</keyword>
<dbReference type="PROSITE" id="PS50113">
    <property type="entry name" value="PAC"/>
    <property type="match status" value="1"/>
</dbReference>
<dbReference type="CDD" id="cd00130">
    <property type="entry name" value="PAS"/>
    <property type="match status" value="1"/>
</dbReference>
<evidence type="ECO:0000256" key="6">
    <source>
        <dbReference type="ARBA" id="ARBA00023163"/>
    </source>
</evidence>
<dbReference type="Gene3D" id="3.40.50.300">
    <property type="entry name" value="P-loop containing nucleotide triphosphate hydrolases"/>
    <property type="match status" value="1"/>
</dbReference>
<keyword evidence="4" id="KW-0805">Transcription regulation</keyword>
<evidence type="ECO:0000313" key="13">
    <source>
        <dbReference type="Proteomes" id="UP000183997"/>
    </source>
</evidence>
<dbReference type="NCBIfam" id="TIGR00229">
    <property type="entry name" value="sensory_box"/>
    <property type="match status" value="1"/>
</dbReference>
<feature type="coiled-coil region" evidence="8">
    <location>
        <begin position="118"/>
        <end position="152"/>
    </location>
</feature>
<evidence type="ECO:0000256" key="4">
    <source>
        <dbReference type="ARBA" id="ARBA00023015"/>
    </source>
</evidence>
<evidence type="ECO:0000256" key="7">
    <source>
        <dbReference type="ARBA" id="ARBA00029500"/>
    </source>
</evidence>
<keyword evidence="2" id="KW-0058">Aromatic hydrocarbons catabolism</keyword>
<dbReference type="SMART" id="SM00382">
    <property type="entry name" value="AAA"/>
    <property type="match status" value="1"/>
</dbReference>
<dbReference type="SUPFAM" id="SSF46689">
    <property type="entry name" value="Homeodomain-like"/>
    <property type="match status" value="1"/>
</dbReference>
<dbReference type="GO" id="GO:0006355">
    <property type="term" value="P:regulation of DNA-templated transcription"/>
    <property type="evidence" value="ECO:0007669"/>
    <property type="project" value="InterPro"/>
</dbReference>
<protein>
    <recommendedName>
        <fullName evidence="7">HTH-type transcriptional regulatory protein TyrR</fullName>
    </recommendedName>
</protein>
<dbReference type="InterPro" id="IPR003593">
    <property type="entry name" value="AAA+_ATPase"/>
</dbReference>
<evidence type="ECO:0000259" key="10">
    <source>
        <dbReference type="PROSITE" id="PS50112"/>
    </source>
</evidence>
<evidence type="ECO:0000256" key="1">
    <source>
        <dbReference type="ARBA" id="ARBA00022741"/>
    </source>
</evidence>
<dbReference type="Gene3D" id="1.10.8.60">
    <property type="match status" value="1"/>
</dbReference>
<evidence type="ECO:0000256" key="2">
    <source>
        <dbReference type="ARBA" id="ARBA00022797"/>
    </source>
</evidence>
<dbReference type="PROSITE" id="PS50045">
    <property type="entry name" value="SIGMA54_INTERACT_4"/>
    <property type="match status" value="1"/>
</dbReference>
<dbReference type="Pfam" id="PF00158">
    <property type="entry name" value="Sigma54_activat"/>
    <property type="match status" value="1"/>
</dbReference>
<proteinExistence type="predicted"/>
<keyword evidence="3" id="KW-0067">ATP-binding</keyword>
<dbReference type="PANTHER" id="PTHR32071">
    <property type="entry name" value="TRANSCRIPTIONAL REGULATORY PROTEIN"/>
    <property type="match status" value="1"/>
</dbReference>
<dbReference type="Gene3D" id="1.10.10.60">
    <property type="entry name" value="Homeodomain-like"/>
    <property type="match status" value="1"/>
</dbReference>
<dbReference type="GO" id="GO:0005524">
    <property type="term" value="F:ATP binding"/>
    <property type="evidence" value="ECO:0007669"/>
    <property type="project" value="UniProtKB-KW"/>
</dbReference>
<organism evidence="12 13">
    <name type="scientific">Desulforamulus aeronauticus DSM 10349</name>
    <dbReference type="NCBI Taxonomy" id="1121421"/>
    <lineage>
        <taxon>Bacteria</taxon>
        <taxon>Bacillati</taxon>
        <taxon>Bacillota</taxon>
        <taxon>Clostridia</taxon>
        <taxon>Eubacteriales</taxon>
        <taxon>Peptococcaceae</taxon>
        <taxon>Desulforamulus</taxon>
    </lineage>
</organism>
<dbReference type="EMBL" id="FRAR01000020">
    <property type="protein sequence ID" value="SHK67782.1"/>
    <property type="molecule type" value="Genomic_DNA"/>
</dbReference>
<dbReference type="InterPro" id="IPR030828">
    <property type="entry name" value="HTH_TyrR"/>
</dbReference>
<evidence type="ECO:0000259" key="11">
    <source>
        <dbReference type="PROSITE" id="PS50113"/>
    </source>
</evidence>
<keyword evidence="5" id="KW-0238">DNA-binding</keyword>
<dbReference type="SUPFAM" id="SSF52540">
    <property type="entry name" value="P-loop containing nucleoside triphosphate hydrolases"/>
    <property type="match status" value="1"/>
</dbReference>
<evidence type="ECO:0000313" key="12">
    <source>
        <dbReference type="EMBL" id="SHK67782.1"/>
    </source>
</evidence>
<dbReference type="FunFam" id="3.40.50.300:FF:000006">
    <property type="entry name" value="DNA-binding transcriptional regulator NtrC"/>
    <property type="match status" value="1"/>
</dbReference>
<dbReference type="PROSITE" id="PS00688">
    <property type="entry name" value="SIGMA54_INTERACT_3"/>
    <property type="match status" value="1"/>
</dbReference>
<dbReference type="SMART" id="SM00091">
    <property type="entry name" value="PAS"/>
    <property type="match status" value="1"/>
</dbReference>
<dbReference type="CDD" id="cd00009">
    <property type="entry name" value="AAA"/>
    <property type="match status" value="1"/>
</dbReference>
<evidence type="ECO:0000256" key="5">
    <source>
        <dbReference type="ARBA" id="ARBA00023125"/>
    </source>
</evidence>
<dbReference type="Proteomes" id="UP000183997">
    <property type="component" value="Unassembled WGS sequence"/>
</dbReference>
<dbReference type="PROSITE" id="PS00676">
    <property type="entry name" value="SIGMA54_INTERACT_2"/>
    <property type="match status" value="1"/>
</dbReference>
<feature type="domain" description="PAC" evidence="11">
    <location>
        <begin position="82"/>
        <end position="134"/>
    </location>
</feature>
<dbReference type="Pfam" id="PF00989">
    <property type="entry name" value="PAS"/>
    <property type="match status" value="1"/>
</dbReference>
<feature type="domain" description="Sigma-54 factor interaction" evidence="9">
    <location>
        <begin position="159"/>
        <end position="388"/>
    </location>
</feature>
<dbReference type="SUPFAM" id="SSF55785">
    <property type="entry name" value="PYP-like sensor domain (PAS domain)"/>
    <property type="match status" value="1"/>
</dbReference>
<dbReference type="AlphaFoldDB" id="A0A1M6UEW0"/>
<sequence length="476" mass="53859">MNIQYPHQTNDPSLLRKEIDAIIDSVFDGIWITDGQGITVRINRALEKIANLKNSEVVGRHVLDVRDEGKFALSVNMKALEEGKPVTLLDEYSTGKRCLTSSVPVFNDKGEIWRAVAIVRDMTELENLQQELLVAQEQARHFQDKIIELEKEQQLGTDFVGNSPTFRKVIATIRRLAKVDSTTIILGETGTGKSLVAQAIHNLSPRSKEPFIKVNCGAIPENLIESELFGYEKGAFTGAQKEGKPGMFELAQGGTIFLDEIGELPLLLQVKLLQAVEEQCVFRVGGTKPVHLNVRIIAATNRNLEEMVANRTFREDLYYRLKVLSIILPPLRERREDITPLALYFLKVFNQKMVLSKELSIDAIDYLVRHNWPGNVRELRTVIEHLIIMTDSNLITPDDLPLNLRQSMIEVNLGDQPFPLKQAVHDLEKKLLTKAIQKYQNSYKVAEILKINQSTVIRKAQKYGISFNEITKLNGK</sequence>
<dbReference type="InterPro" id="IPR058031">
    <property type="entry name" value="AAA_lid_NorR"/>
</dbReference>
<dbReference type="InterPro" id="IPR000700">
    <property type="entry name" value="PAS-assoc_C"/>
</dbReference>
<dbReference type="InterPro" id="IPR025944">
    <property type="entry name" value="Sigma_54_int_dom_CS"/>
</dbReference>